<protein>
    <recommendedName>
        <fullName evidence="1">Polysaccharide pyruvyl transferase domain-containing protein</fullName>
    </recommendedName>
</protein>
<dbReference type="Pfam" id="PF04230">
    <property type="entry name" value="PS_pyruv_trans"/>
    <property type="match status" value="1"/>
</dbReference>
<dbReference type="AlphaFoldDB" id="A0A432XYQ9"/>
<evidence type="ECO:0000313" key="3">
    <source>
        <dbReference type="Proteomes" id="UP000287198"/>
    </source>
</evidence>
<name>A0A432XYQ9_9GAMM</name>
<evidence type="ECO:0000259" key="1">
    <source>
        <dbReference type="Pfam" id="PF04230"/>
    </source>
</evidence>
<dbReference type="OrthoDB" id="9803627at2"/>
<dbReference type="RefSeq" id="WP_126760786.1">
    <property type="nucleotide sequence ID" value="NZ_JBHLTZ010000004.1"/>
</dbReference>
<dbReference type="Proteomes" id="UP000287198">
    <property type="component" value="Unassembled WGS sequence"/>
</dbReference>
<reference evidence="3" key="1">
    <citation type="journal article" date="2018" name="Front. Microbiol.">
        <title>Genome-Based Analysis Reveals the Taxonomy and Diversity of the Family Idiomarinaceae.</title>
        <authorList>
            <person name="Liu Y."/>
            <person name="Lai Q."/>
            <person name="Shao Z."/>
        </authorList>
    </citation>
    <scope>NUCLEOTIDE SEQUENCE [LARGE SCALE GENOMIC DNA]</scope>
    <source>
        <strain evidence="3">BH195</strain>
    </source>
</reference>
<sequence>MVKSNPSLLRRGLGYLKRKVKERRRFNEERKLKGSAVLPLKYFHGTLNVGDVLNVYLTEAISGRTVKSVETDAVPHVLGVGSIMHFGSPNSWVWGSGVIDPNQPFDYAQLTASQICAVRGHKTLALLREKGLEVGDVPLGDPAILMPEIYRPEQAEPRYDVGIVAHYVDEELETVQALASKLNARLISVRQHPEAFINELVECRTILSSSLHGLILADSYAIPNLWVRFSDKVLGGDFKFLDYYSTTSAETPKAYEVHSLDDVEQLVQQLRDKVTVHHYQGNTAELRAALPLQN</sequence>
<keyword evidence="3" id="KW-1185">Reference proteome</keyword>
<organism evidence="2 3">
    <name type="scientific">Pseudidiomarina halophila</name>
    <dbReference type="NCBI Taxonomy" id="1449799"/>
    <lineage>
        <taxon>Bacteria</taxon>
        <taxon>Pseudomonadati</taxon>
        <taxon>Pseudomonadota</taxon>
        <taxon>Gammaproteobacteria</taxon>
        <taxon>Alteromonadales</taxon>
        <taxon>Idiomarinaceae</taxon>
        <taxon>Pseudidiomarina</taxon>
    </lineage>
</organism>
<proteinExistence type="predicted"/>
<dbReference type="EMBL" id="PIPW01000001">
    <property type="protein sequence ID" value="RUO53872.1"/>
    <property type="molecule type" value="Genomic_DNA"/>
</dbReference>
<accession>A0A432XYQ9</accession>
<feature type="domain" description="Polysaccharide pyruvyl transferase" evidence="1">
    <location>
        <begin position="92"/>
        <end position="227"/>
    </location>
</feature>
<evidence type="ECO:0000313" key="2">
    <source>
        <dbReference type="EMBL" id="RUO53872.1"/>
    </source>
</evidence>
<comment type="caution">
    <text evidence="2">The sequence shown here is derived from an EMBL/GenBank/DDBJ whole genome shotgun (WGS) entry which is preliminary data.</text>
</comment>
<gene>
    <name evidence="2" type="ORF">CWI69_00055</name>
</gene>
<dbReference type="InterPro" id="IPR007345">
    <property type="entry name" value="Polysacch_pyruvyl_Trfase"/>
</dbReference>